<keyword evidence="4" id="KW-1185">Reference proteome</keyword>
<dbReference type="InterPro" id="IPR051941">
    <property type="entry name" value="BG_Antigen-Binding_Lectin"/>
</dbReference>
<evidence type="ECO:0000313" key="3">
    <source>
        <dbReference type="EnsemblMetazoa" id="G7678.3:cds"/>
    </source>
</evidence>
<evidence type="ECO:0000313" key="4">
    <source>
        <dbReference type="Proteomes" id="UP000005408"/>
    </source>
</evidence>
<evidence type="ECO:0000256" key="1">
    <source>
        <dbReference type="SAM" id="Phobius"/>
    </source>
</evidence>
<accession>A0A8W8NW60</accession>
<dbReference type="SUPFAM" id="SSF49785">
    <property type="entry name" value="Galactose-binding domain-like"/>
    <property type="match status" value="1"/>
</dbReference>
<feature type="transmembrane region" description="Helical" evidence="1">
    <location>
        <begin position="356"/>
        <end position="381"/>
    </location>
</feature>
<proteinExistence type="predicted"/>
<reference evidence="3" key="1">
    <citation type="submission" date="2022-08" db="UniProtKB">
        <authorList>
            <consortium name="EnsemblMetazoa"/>
        </authorList>
    </citation>
    <scope>IDENTIFICATION</scope>
    <source>
        <strain evidence="3">05x7-T-G4-1.051#20</strain>
    </source>
</reference>
<dbReference type="InterPro" id="IPR009030">
    <property type="entry name" value="Growth_fac_rcpt_cys_sf"/>
</dbReference>
<dbReference type="PANTHER" id="PTHR45713">
    <property type="entry name" value="FTP DOMAIN-CONTAINING PROTEIN"/>
    <property type="match status" value="1"/>
</dbReference>
<dbReference type="Pfam" id="PF00754">
    <property type="entry name" value="F5_F8_type_C"/>
    <property type="match status" value="1"/>
</dbReference>
<keyword evidence="1" id="KW-0472">Membrane</keyword>
<feature type="domain" description="F5/8 type C" evidence="2">
    <location>
        <begin position="31"/>
        <end position="110"/>
    </location>
</feature>
<protein>
    <recommendedName>
        <fullName evidence="2">F5/8 type C domain-containing protein</fullName>
    </recommendedName>
</protein>
<dbReference type="AlphaFoldDB" id="A0A8W8NW60"/>
<evidence type="ECO:0000259" key="2">
    <source>
        <dbReference type="Pfam" id="PF00754"/>
    </source>
</evidence>
<organism evidence="3 4">
    <name type="scientific">Magallana gigas</name>
    <name type="common">Pacific oyster</name>
    <name type="synonym">Crassostrea gigas</name>
    <dbReference type="NCBI Taxonomy" id="29159"/>
    <lineage>
        <taxon>Eukaryota</taxon>
        <taxon>Metazoa</taxon>
        <taxon>Spiralia</taxon>
        <taxon>Lophotrochozoa</taxon>
        <taxon>Mollusca</taxon>
        <taxon>Bivalvia</taxon>
        <taxon>Autobranchia</taxon>
        <taxon>Pteriomorphia</taxon>
        <taxon>Ostreida</taxon>
        <taxon>Ostreoidea</taxon>
        <taxon>Ostreidae</taxon>
        <taxon>Magallana</taxon>
    </lineage>
</organism>
<sequence length="474" mass="52731">MRLQEWTYLAGVFCLVACYDNLSRRRTTTVTQSTTFKSDTDFWYNATLAIDGLTNTSDSYCSHTGTDQVIAWLQVDLGAYYSIHSVKLFYRNEEGIWRPYRFRQFILDVSGVPVTESITLNRTRCFTDNTSAPEVPPDVISIPCQHTARYVIVETTYDAPEDDPVKGPILEICEIEINGCEIGKYGDDCISCQGCQTCNIESGKCVCNNTHYGPTCSNECSDKCTMKSCSDETGFCVFGCRSGYHGNRCNIACYACQSGCDRITGECIGDCPVGMYGFSCDRNCNNYCRNGCEKSSGLCNECVSGKMGNFCNTTCGDDCGYGCDQTTGNCTERPEWYDDRPPDTELRYNSFPDSPFILYIVVSFLFMSLTVNVFTVTWIVCPNRFKRREKSNKGCGDSSINSTSIIRQSTVYETADDNTGYHELAYISGSSHYDEFQGDYLDPCSMCPSSVVDNALACHRCDPSSIPVIDSGCM</sequence>
<dbReference type="InterPro" id="IPR000421">
    <property type="entry name" value="FA58C"/>
</dbReference>
<dbReference type="InterPro" id="IPR008979">
    <property type="entry name" value="Galactose-bd-like_sf"/>
</dbReference>
<dbReference type="SUPFAM" id="SSF57184">
    <property type="entry name" value="Growth factor receptor domain"/>
    <property type="match status" value="1"/>
</dbReference>
<dbReference type="Proteomes" id="UP000005408">
    <property type="component" value="Unassembled WGS sequence"/>
</dbReference>
<dbReference type="Gene3D" id="2.60.120.260">
    <property type="entry name" value="Galactose-binding domain-like"/>
    <property type="match status" value="1"/>
</dbReference>
<keyword evidence="1" id="KW-1133">Transmembrane helix</keyword>
<dbReference type="PANTHER" id="PTHR45713:SF6">
    <property type="entry name" value="F5_8 TYPE C DOMAIN-CONTAINING PROTEIN"/>
    <property type="match status" value="1"/>
</dbReference>
<dbReference type="EnsemblMetazoa" id="G7678.3">
    <property type="protein sequence ID" value="G7678.3:cds"/>
    <property type="gene ID" value="G7678"/>
</dbReference>
<name>A0A8W8NW60_MAGGI</name>
<keyword evidence="1" id="KW-0812">Transmembrane</keyword>